<name>A0A378TJI9_9MYCO</name>
<proteinExistence type="predicted"/>
<feature type="transmembrane region" description="Helical" evidence="1">
    <location>
        <begin position="97"/>
        <end position="119"/>
    </location>
</feature>
<evidence type="ECO:0000313" key="2">
    <source>
        <dbReference type="EMBL" id="STZ60919.1"/>
    </source>
</evidence>
<feature type="transmembrane region" description="Helical" evidence="1">
    <location>
        <begin position="7"/>
        <end position="29"/>
    </location>
</feature>
<evidence type="ECO:0000313" key="3">
    <source>
        <dbReference type="Proteomes" id="UP000254978"/>
    </source>
</evidence>
<reference evidence="2 3" key="1">
    <citation type="submission" date="2018-06" db="EMBL/GenBank/DDBJ databases">
        <authorList>
            <consortium name="Pathogen Informatics"/>
            <person name="Doyle S."/>
        </authorList>
    </citation>
    <scope>NUCLEOTIDE SEQUENCE [LARGE SCALE GENOMIC DNA]</scope>
    <source>
        <strain evidence="2 3">NCTC10821</strain>
    </source>
</reference>
<feature type="transmembrane region" description="Helical" evidence="1">
    <location>
        <begin position="67"/>
        <end position="85"/>
    </location>
</feature>
<keyword evidence="3" id="KW-1185">Reference proteome</keyword>
<accession>A0A378TJI9</accession>
<dbReference type="AlphaFoldDB" id="A0A378TJI9"/>
<keyword evidence="1" id="KW-0812">Transmembrane</keyword>
<evidence type="ECO:0008006" key="4">
    <source>
        <dbReference type="Google" id="ProtNLM"/>
    </source>
</evidence>
<evidence type="ECO:0000256" key="1">
    <source>
        <dbReference type="SAM" id="Phobius"/>
    </source>
</evidence>
<protein>
    <recommendedName>
        <fullName evidence="4">Facilitated glucose transporter</fullName>
    </recommendedName>
</protein>
<feature type="transmembrane region" description="Helical" evidence="1">
    <location>
        <begin position="41"/>
        <end position="60"/>
    </location>
</feature>
<dbReference type="Proteomes" id="UP000254978">
    <property type="component" value="Unassembled WGS sequence"/>
</dbReference>
<organism evidence="2 3">
    <name type="scientific">Mycolicibacterium tokaiense</name>
    <dbReference type="NCBI Taxonomy" id="39695"/>
    <lineage>
        <taxon>Bacteria</taxon>
        <taxon>Bacillati</taxon>
        <taxon>Actinomycetota</taxon>
        <taxon>Actinomycetes</taxon>
        <taxon>Mycobacteriales</taxon>
        <taxon>Mycobacteriaceae</taxon>
        <taxon>Mycolicibacterium</taxon>
    </lineage>
</organism>
<dbReference type="EMBL" id="UGQT01000001">
    <property type="protein sequence ID" value="STZ60919.1"/>
    <property type="molecule type" value="Genomic_DNA"/>
</dbReference>
<sequence>MAVDNSVRVVILILLAVDGVLCAVAAALLLPYRVGGVPMPISAVVAGLVNLGLVWAASYWARSGGLAALPLWTWLATVALLTFGGPGGDVIFGGTGVLAYSAVLMILFGAGPAAFWLWVRSQRRSVIR</sequence>
<keyword evidence="1" id="KW-1133">Transmembrane helix</keyword>
<gene>
    <name evidence="2" type="ORF">NCTC10821_04463</name>
</gene>
<keyword evidence="1" id="KW-0472">Membrane</keyword>